<dbReference type="EMBL" id="WTYK01000007">
    <property type="protein sequence ID" value="MXP42305.1"/>
    <property type="molecule type" value="Genomic_DNA"/>
</dbReference>
<dbReference type="PANTHER" id="PTHR38590">
    <property type="entry name" value="BLL0828 PROTEIN"/>
    <property type="match status" value="1"/>
</dbReference>
<comment type="caution">
    <text evidence="3">The sequence shown here is derived from an EMBL/GenBank/DDBJ whole genome shotgun (WGS) entry which is preliminary data.</text>
</comment>
<dbReference type="CDD" id="cd01038">
    <property type="entry name" value="Endonuclease_DUF559"/>
    <property type="match status" value="1"/>
</dbReference>
<sequence length="157" mass="17486">MSDPNHNPPRDGEGDRAKRGGGGLPPSLRRAEVYTARRQRREMSLPEVLLWRELKGQAGGLRIRKQHPIPPYFADFYCAAAKLVIEIDGIAHDMGDRLARDVERDLFLKGKGYHVVRIPASEVLSNAGAIAQAIARMADPLRQSLRDCHLPMNGEDL</sequence>
<dbReference type="SUPFAM" id="SSF52980">
    <property type="entry name" value="Restriction endonuclease-like"/>
    <property type="match status" value="1"/>
</dbReference>
<gene>
    <name evidence="3" type="ORF">GRI75_11710</name>
</gene>
<proteinExistence type="predicted"/>
<dbReference type="Proteomes" id="UP000469159">
    <property type="component" value="Unassembled WGS sequence"/>
</dbReference>
<dbReference type="OrthoDB" id="9798754at2"/>
<dbReference type="InterPro" id="IPR007569">
    <property type="entry name" value="DUF559"/>
</dbReference>
<feature type="region of interest" description="Disordered" evidence="1">
    <location>
        <begin position="1"/>
        <end position="32"/>
    </location>
</feature>
<dbReference type="AlphaFoldDB" id="A0A6I4UZP0"/>
<evidence type="ECO:0000313" key="4">
    <source>
        <dbReference type="Proteomes" id="UP000469159"/>
    </source>
</evidence>
<feature type="compositionally biased region" description="Basic and acidic residues" evidence="1">
    <location>
        <begin position="8"/>
        <end position="18"/>
    </location>
</feature>
<feature type="domain" description="DUF559" evidence="2">
    <location>
        <begin position="35"/>
        <end position="136"/>
    </location>
</feature>
<dbReference type="InterPro" id="IPR047216">
    <property type="entry name" value="Endonuclease_DUF559_bact"/>
</dbReference>
<dbReference type="Gene3D" id="3.40.960.10">
    <property type="entry name" value="VSR Endonuclease"/>
    <property type="match status" value="1"/>
</dbReference>
<protein>
    <submittedName>
        <fullName evidence="3">DUF559 domain-containing protein</fullName>
    </submittedName>
</protein>
<evidence type="ECO:0000256" key="1">
    <source>
        <dbReference type="SAM" id="MobiDB-lite"/>
    </source>
</evidence>
<dbReference type="InterPro" id="IPR011335">
    <property type="entry name" value="Restrct_endonuc-II-like"/>
</dbReference>
<dbReference type="Pfam" id="PF04480">
    <property type="entry name" value="DUF559"/>
    <property type="match status" value="1"/>
</dbReference>
<evidence type="ECO:0000259" key="2">
    <source>
        <dbReference type="Pfam" id="PF04480"/>
    </source>
</evidence>
<name>A0A6I4UZP0_9SPHN</name>
<dbReference type="PANTHER" id="PTHR38590:SF1">
    <property type="entry name" value="BLL0828 PROTEIN"/>
    <property type="match status" value="1"/>
</dbReference>
<dbReference type="RefSeq" id="WP_160747170.1">
    <property type="nucleotide sequence ID" value="NZ_WTYK01000007.1"/>
</dbReference>
<organism evidence="3 4">
    <name type="scientific">Croceibacterium soli</name>
    <dbReference type="NCBI Taxonomy" id="1739690"/>
    <lineage>
        <taxon>Bacteria</taxon>
        <taxon>Pseudomonadati</taxon>
        <taxon>Pseudomonadota</taxon>
        <taxon>Alphaproteobacteria</taxon>
        <taxon>Sphingomonadales</taxon>
        <taxon>Erythrobacteraceae</taxon>
        <taxon>Croceibacterium</taxon>
    </lineage>
</organism>
<accession>A0A6I4UZP0</accession>
<keyword evidence="4" id="KW-1185">Reference proteome</keyword>
<reference evidence="3 4" key="1">
    <citation type="submission" date="2019-12" db="EMBL/GenBank/DDBJ databases">
        <title>Genomic-based taxomic classification of the family Erythrobacteraceae.</title>
        <authorList>
            <person name="Xu L."/>
        </authorList>
    </citation>
    <scope>NUCLEOTIDE SEQUENCE [LARGE SCALE GENOMIC DNA]</scope>
    <source>
        <strain evidence="3 4">MCCC 1K02066</strain>
    </source>
</reference>
<evidence type="ECO:0000313" key="3">
    <source>
        <dbReference type="EMBL" id="MXP42305.1"/>
    </source>
</evidence>